<evidence type="ECO:0000256" key="5">
    <source>
        <dbReference type="ARBA" id="ARBA00023180"/>
    </source>
</evidence>
<feature type="signal peptide" evidence="8">
    <location>
        <begin position="1"/>
        <end position="25"/>
    </location>
</feature>
<keyword evidence="2" id="KW-1003">Cell membrane</keyword>
<dbReference type="Pfam" id="PF20238">
    <property type="entry name" value="BIM1-like_dom"/>
    <property type="match status" value="1"/>
</dbReference>
<dbReference type="GO" id="GO:0012505">
    <property type="term" value="C:endomembrane system"/>
    <property type="evidence" value="ECO:0007669"/>
    <property type="project" value="UniProtKB-SubCell"/>
</dbReference>
<dbReference type="InterPro" id="IPR046936">
    <property type="entry name" value="BIM1-like"/>
</dbReference>
<proteinExistence type="predicted"/>
<dbReference type="PANTHER" id="PTHR34992">
    <property type="entry name" value="HYPHAL ANASTAMOSIS-7 PROTEIN"/>
    <property type="match status" value="1"/>
</dbReference>
<evidence type="ECO:0000256" key="3">
    <source>
        <dbReference type="ARBA" id="ARBA00022729"/>
    </source>
</evidence>
<sequence>MPLTSPTSLVLALALALVAAQAVRAHYVLTAPPTRLLDESLMVQPPCGGANDVKQPRTPWVPGTDLTINAFHTNAAFSVYLTLNDKPAAVKDFVKILDTNVAKLGNQTVAAPLDKLDAGALASLGLKSTTDLIGKSGTIMTTYDAGDGVLYQCGDVTFVQAGASSGGDKAKSAGTQGAGRSAADAAVVGAVVVSVVGAMVL</sequence>
<dbReference type="eggNOG" id="ENOG502SCTF">
    <property type="taxonomic scope" value="Eukaryota"/>
</dbReference>
<keyword evidence="4" id="KW-0472">Membrane</keyword>
<keyword evidence="11" id="KW-1185">Reference proteome</keyword>
<evidence type="ECO:0000256" key="8">
    <source>
        <dbReference type="SAM" id="SignalP"/>
    </source>
</evidence>
<evidence type="ECO:0000256" key="2">
    <source>
        <dbReference type="ARBA" id="ARBA00022475"/>
    </source>
</evidence>
<dbReference type="AlphaFoldDB" id="A0A0L0SRC7"/>
<dbReference type="GO" id="GO:0005886">
    <property type="term" value="C:plasma membrane"/>
    <property type="evidence" value="ECO:0007669"/>
    <property type="project" value="UniProtKB-SubCell"/>
</dbReference>
<keyword evidence="3 8" id="KW-0732">Signal</keyword>
<evidence type="ECO:0000259" key="9">
    <source>
        <dbReference type="Pfam" id="PF20238"/>
    </source>
</evidence>
<dbReference type="EMBL" id="GG745346">
    <property type="protein sequence ID" value="KNE65067.1"/>
    <property type="molecule type" value="Genomic_DNA"/>
</dbReference>
<name>A0A0L0SRC7_ALLM3</name>
<gene>
    <name evidence="10" type="ORF">AMAG_10731</name>
</gene>
<dbReference type="InterPro" id="IPR046530">
    <property type="entry name" value="BIM1-like_dom"/>
</dbReference>
<dbReference type="STRING" id="578462.A0A0L0SRC7"/>
<accession>A0A0L0SRC7</accession>
<evidence type="ECO:0000256" key="7">
    <source>
        <dbReference type="ARBA" id="ARBA00037868"/>
    </source>
</evidence>
<dbReference type="CDD" id="cd21176">
    <property type="entry name" value="LPMO_auxiliary-like"/>
    <property type="match status" value="1"/>
</dbReference>
<organism evidence="10 11">
    <name type="scientific">Allomyces macrogynus (strain ATCC 38327)</name>
    <name type="common">Allomyces javanicus var. macrogynus</name>
    <dbReference type="NCBI Taxonomy" id="578462"/>
    <lineage>
        <taxon>Eukaryota</taxon>
        <taxon>Fungi</taxon>
        <taxon>Fungi incertae sedis</taxon>
        <taxon>Blastocladiomycota</taxon>
        <taxon>Blastocladiomycetes</taxon>
        <taxon>Blastocladiales</taxon>
        <taxon>Blastocladiaceae</taxon>
        <taxon>Allomyces</taxon>
    </lineage>
</organism>
<evidence type="ECO:0000256" key="6">
    <source>
        <dbReference type="ARBA" id="ARBA00023288"/>
    </source>
</evidence>
<dbReference type="VEuPathDB" id="FungiDB:AMAG_10731"/>
<reference evidence="11" key="2">
    <citation type="submission" date="2009-11" db="EMBL/GenBank/DDBJ databases">
        <title>The Genome Sequence of Allomyces macrogynus strain ATCC 38327.</title>
        <authorList>
            <consortium name="The Broad Institute Genome Sequencing Platform"/>
            <person name="Russ C."/>
            <person name="Cuomo C."/>
            <person name="Shea T."/>
            <person name="Young S.K."/>
            <person name="Zeng Q."/>
            <person name="Koehrsen M."/>
            <person name="Haas B."/>
            <person name="Borodovsky M."/>
            <person name="Guigo R."/>
            <person name="Alvarado L."/>
            <person name="Berlin A."/>
            <person name="Borenstein D."/>
            <person name="Chen Z."/>
            <person name="Engels R."/>
            <person name="Freedman E."/>
            <person name="Gellesch M."/>
            <person name="Goldberg J."/>
            <person name="Griggs A."/>
            <person name="Gujja S."/>
            <person name="Heiman D."/>
            <person name="Hepburn T."/>
            <person name="Howarth C."/>
            <person name="Jen D."/>
            <person name="Larson L."/>
            <person name="Lewis B."/>
            <person name="Mehta T."/>
            <person name="Park D."/>
            <person name="Pearson M."/>
            <person name="Roberts A."/>
            <person name="Saif S."/>
            <person name="Shenoy N."/>
            <person name="Sisk P."/>
            <person name="Stolte C."/>
            <person name="Sykes S."/>
            <person name="Walk T."/>
            <person name="White J."/>
            <person name="Yandava C."/>
            <person name="Burger G."/>
            <person name="Gray M.W."/>
            <person name="Holland P.W.H."/>
            <person name="King N."/>
            <person name="Lang F.B.F."/>
            <person name="Roger A.J."/>
            <person name="Ruiz-Trillo I."/>
            <person name="Lander E."/>
            <person name="Nusbaum C."/>
        </authorList>
    </citation>
    <scope>NUCLEOTIDE SEQUENCE [LARGE SCALE GENOMIC DNA]</scope>
    <source>
        <strain evidence="11">ATCC 38327</strain>
    </source>
</reference>
<keyword evidence="6" id="KW-0449">Lipoprotein</keyword>
<evidence type="ECO:0000313" key="10">
    <source>
        <dbReference type="EMBL" id="KNE65067.1"/>
    </source>
</evidence>
<feature type="domain" description="Copper acquisition factor BIM1-like" evidence="9">
    <location>
        <begin position="25"/>
        <end position="162"/>
    </location>
</feature>
<evidence type="ECO:0000256" key="1">
    <source>
        <dbReference type="ARBA" id="ARBA00004236"/>
    </source>
</evidence>
<protein>
    <recommendedName>
        <fullName evidence="9">Copper acquisition factor BIM1-like domain-containing protein</fullName>
    </recommendedName>
</protein>
<keyword evidence="5" id="KW-0325">Glycoprotein</keyword>
<feature type="chain" id="PRO_5005548115" description="Copper acquisition factor BIM1-like domain-containing protein" evidence="8">
    <location>
        <begin position="26"/>
        <end position="201"/>
    </location>
</feature>
<evidence type="ECO:0000313" key="11">
    <source>
        <dbReference type="Proteomes" id="UP000054350"/>
    </source>
</evidence>
<evidence type="ECO:0000256" key="4">
    <source>
        <dbReference type="ARBA" id="ARBA00023136"/>
    </source>
</evidence>
<dbReference type="Proteomes" id="UP000054350">
    <property type="component" value="Unassembled WGS sequence"/>
</dbReference>
<comment type="subcellular location">
    <subcellularLocation>
        <location evidence="1">Cell membrane</location>
    </subcellularLocation>
    <subcellularLocation>
        <location evidence="7">Endomembrane system</location>
        <topology evidence="7">Lipid-anchor</topology>
    </subcellularLocation>
</comment>
<reference evidence="10 11" key="1">
    <citation type="submission" date="2009-11" db="EMBL/GenBank/DDBJ databases">
        <title>Annotation of Allomyces macrogynus ATCC 38327.</title>
        <authorList>
            <consortium name="The Broad Institute Genome Sequencing Platform"/>
            <person name="Russ C."/>
            <person name="Cuomo C."/>
            <person name="Burger G."/>
            <person name="Gray M.W."/>
            <person name="Holland P.W.H."/>
            <person name="King N."/>
            <person name="Lang F.B.F."/>
            <person name="Roger A.J."/>
            <person name="Ruiz-Trillo I."/>
            <person name="Young S.K."/>
            <person name="Zeng Q."/>
            <person name="Gargeya S."/>
            <person name="Fitzgerald M."/>
            <person name="Haas B."/>
            <person name="Abouelleil A."/>
            <person name="Alvarado L."/>
            <person name="Arachchi H.M."/>
            <person name="Berlin A."/>
            <person name="Chapman S.B."/>
            <person name="Gearin G."/>
            <person name="Goldberg J."/>
            <person name="Griggs A."/>
            <person name="Gujja S."/>
            <person name="Hansen M."/>
            <person name="Heiman D."/>
            <person name="Howarth C."/>
            <person name="Larimer J."/>
            <person name="Lui A."/>
            <person name="MacDonald P.J.P."/>
            <person name="McCowen C."/>
            <person name="Montmayeur A."/>
            <person name="Murphy C."/>
            <person name="Neiman D."/>
            <person name="Pearson M."/>
            <person name="Priest M."/>
            <person name="Roberts A."/>
            <person name="Saif S."/>
            <person name="Shea T."/>
            <person name="Sisk P."/>
            <person name="Stolte C."/>
            <person name="Sykes S."/>
            <person name="Wortman J."/>
            <person name="Nusbaum C."/>
            <person name="Birren B."/>
        </authorList>
    </citation>
    <scope>NUCLEOTIDE SEQUENCE [LARGE SCALE GENOMIC DNA]</scope>
    <source>
        <strain evidence="10 11">ATCC 38327</strain>
    </source>
</reference>
<dbReference type="OrthoDB" id="2146436at2759"/>